<dbReference type="Proteomes" id="UP001497444">
    <property type="component" value="Unassembled WGS sequence"/>
</dbReference>
<dbReference type="Gene3D" id="3.40.395.10">
    <property type="entry name" value="Adenoviral Proteinase, Chain A"/>
    <property type="match status" value="1"/>
</dbReference>
<name>A0ABP0VE05_9BRYO</name>
<evidence type="ECO:0000256" key="4">
    <source>
        <dbReference type="ARBA" id="ARBA00022807"/>
    </source>
</evidence>
<dbReference type="EMBL" id="CAXAQS010000553">
    <property type="protein sequence ID" value="CAK9252103.1"/>
    <property type="molecule type" value="Genomic_DNA"/>
</dbReference>
<proteinExistence type="inferred from homology"/>
<evidence type="ECO:0008006" key="10">
    <source>
        <dbReference type="Google" id="ProtNLM"/>
    </source>
</evidence>
<dbReference type="Gene3D" id="3.90.70.80">
    <property type="match status" value="1"/>
</dbReference>
<accession>A0ABP0VE05</accession>
<feature type="compositionally biased region" description="Basic and acidic residues" evidence="5">
    <location>
        <begin position="655"/>
        <end position="680"/>
    </location>
</feature>
<dbReference type="PANTHER" id="PTHR12606:SF1">
    <property type="entry name" value="UBIQUITIN-LIKE-SPECIFIC PROTEASE 1A"/>
    <property type="match status" value="1"/>
</dbReference>
<feature type="compositionally biased region" description="Basic and acidic residues" evidence="5">
    <location>
        <begin position="638"/>
        <end position="647"/>
    </location>
</feature>
<feature type="region of interest" description="Disordered" evidence="5">
    <location>
        <begin position="633"/>
        <end position="720"/>
    </location>
</feature>
<evidence type="ECO:0000313" key="8">
    <source>
        <dbReference type="EMBL" id="CAK9252103.1"/>
    </source>
</evidence>
<dbReference type="SUPFAM" id="SSF54001">
    <property type="entry name" value="Cysteine proteinases"/>
    <property type="match status" value="2"/>
</dbReference>
<keyword evidence="2" id="KW-0645">Protease</keyword>
<dbReference type="InterPro" id="IPR003323">
    <property type="entry name" value="OTU_dom"/>
</dbReference>
<feature type="compositionally biased region" description="Acidic residues" evidence="5">
    <location>
        <begin position="681"/>
        <end position="703"/>
    </location>
</feature>
<dbReference type="InterPro" id="IPR003653">
    <property type="entry name" value="Peptidase_C48_C"/>
</dbReference>
<keyword evidence="4" id="KW-0788">Thiol protease</keyword>
<dbReference type="Pfam" id="PF02902">
    <property type="entry name" value="Peptidase_C48"/>
    <property type="match status" value="1"/>
</dbReference>
<keyword evidence="9" id="KW-1185">Reference proteome</keyword>
<dbReference type="PROSITE" id="PS50600">
    <property type="entry name" value="ULP_PROTEASE"/>
    <property type="match status" value="1"/>
</dbReference>
<dbReference type="InterPro" id="IPR038765">
    <property type="entry name" value="Papain-like_cys_pep_sf"/>
</dbReference>
<comment type="caution">
    <text evidence="8">The sequence shown here is derived from an EMBL/GenBank/DDBJ whole genome shotgun (WGS) entry which is preliminary data.</text>
</comment>
<keyword evidence="3" id="KW-0378">Hydrolase</keyword>
<protein>
    <recommendedName>
        <fullName evidence="10">Ubiquitin-like protease family profile domain-containing protein</fullName>
    </recommendedName>
</protein>
<feature type="domain" description="Ubiquitin-like protease family profile" evidence="6">
    <location>
        <begin position="357"/>
        <end position="601"/>
    </location>
</feature>
<feature type="compositionally biased region" description="Low complexity" evidence="5">
    <location>
        <begin position="24"/>
        <end position="40"/>
    </location>
</feature>
<feature type="domain" description="OTU" evidence="7">
    <location>
        <begin position="67"/>
        <end position="213"/>
    </location>
</feature>
<evidence type="ECO:0000256" key="5">
    <source>
        <dbReference type="SAM" id="MobiDB-lite"/>
    </source>
</evidence>
<gene>
    <name evidence="8" type="ORF">CSSPJE1EN1_LOCUS27481</name>
</gene>
<dbReference type="PROSITE" id="PS50802">
    <property type="entry name" value="OTU"/>
    <property type="match status" value="1"/>
</dbReference>
<feature type="region of interest" description="Disordered" evidence="5">
    <location>
        <begin position="1"/>
        <end position="42"/>
    </location>
</feature>
<dbReference type="PANTHER" id="PTHR12606">
    <property type="entry name" value="SENTRIN/SUMO-SPECIFIC PROTEASE"/>
    <property type="match status" value="1"/>
</dbReference>
<feature type="compositionally biased region" description="Polar residues" evidence="5">
    <location>
        <begin position="1"/>
        <end position="10"/>
    </location>
</feature>
<evidence type="ECO:0000259" key="7">
    <source>
        <dbReference type="PROSITE" id="PS50802"/>
    </source>
</evidence>
<evidence type="ECO:0000256" key="3">
    <source>
        <dbReference type="ARBA" id="ARBA00022801"/>
    </source>
</evidence>
<organism evidence="8 9">
    <name type="scientific">Sphagnum jensenii</name>
    <dbReference type="NCBI Taxonomy" id="128206"/>
    <lineage>
        <taxon>Eukaryota</taxon>
        <taxon>Viridiplantae</taxon>
        <taxon>Streptophyta</taxon>
        <taxon>Embryophyta</taxon>
        <taxon>Bryophyta</taxon>
        <taxon>Sphagnophytina</taxon>
        <taxon>Sphagnopsida</taxon>
        <taxon>Sphagnales</taxon>
        <taxon>Sphagnaceae</taxon>
        <taxon>Sphagnum</taxon>
    </lineage>
</organism>
<sequence length="720" mass="84511">MSAKGQTTPDWTKLFPDETLHTKTSSSSTSSSSSSSNNNTPPKFNVHVSMKAAVKSMVTLDQFYPPMFCRNVHPDGMCFFYSVFDQLWGRVASRDEIQAFRRAFFKWVHTWILSLLDAKRRKEILHSIFPTWQTEEDDVKLQNLFQTYIKVKSGDVVLDNTTYLDQSGILLFATYLQRPIQIYSFHSSMSANHFIVNTNHPLQHLHASFAYSLPTAWLPHGKRPLLIMHYRTFLNKNLLSDGDTQFIDTDDIEETRTIEHYDSLSPLGVLLKKDTQNMEALGRLQSVYQEFPGSLTHIRQVFIDKPLHREFVKRYDMFTTTLSSVEEAKRMQRREAFRQLNAAEIDRRLSHATFKHITFLHHDELRDAIRRIWLPNTRVTDSSIYAFCRMWTSEWNTLAPSIHRSLLLVQDTMFFTQLERFTADQWQSMAEDYSSTSSIKATREAEITAAYDKPFNVLKRSQEHSTQPWTTSPFQYNEWLIPIYVKSNQHFFLLHVHLLDRVVFIFDPLPPKQRNVDHIERVCNQVVWFTILGLKRRYAEMHALFPQWTETIEYKTWGQQLVDRLDYDKWTYYQAQNQLHIPFQDNGFDCGIFVMKYIEVICRDLDNSTFHFDWDTKDIPRIRHEFAERLLHATSSSARHEEGKGADGQKASRKFNGEPKKRTANKRERVGKLKNSKIEEVISDSDQEDTYLEQEDGELEEETLSSSESDVPPLKRTRDK</sequence>
<evidence type="ECO:0000256" key="1">
    <source>
        <dbReference type="ARBA" id="ARBA00005234"/>
    </source>
</evidence>
<reference evidence="8" key="1">
    <citation type="submission" date="2024-02" db="EMBL/GenBank/DDBJ databases">
        <authorList>
            <consortium name="ELIXIR-Norway"/>
            <consortium name="Elixir Norway"/>
        </authorList>
    </citation>
    <scope>NUCLEOTIDE SEQUENCE</scope>
</reference>
<evidence type="ECO:0000256" key="2">
    <source>
        <dbReference type="ARBA" id="ARBA00022670"/>
    </source>
</evidence>
<evidence type="ECO:0000259" key="6">
    <source>
        <dbReference type="PROSITE" id="PS50600"/>
    </source>
</evidence>
<comment type="similarity">
    <text evidence="1">Belongs to the peptidase C48 family.</text>
</comment>
<evidence type="ECO:0000313" key="9">
    <source>
        <dbReference type="Proteomes" id="UP001497444"/>
    </source>
</evidence>